<comment type="caution">
    <text evidence="2">The sequence shown here is derived from an EMBL/GenBank/DDBJ whole genome shotgun (WGS) entry which is preliminary data.</text>
</comment>
<sequence length="529" mass="61780">MASLTTIPVEIQCIILRFLDPVGLIATSQTNTHFREIIRPRRRDFVERLVQLECDEQEGGITPSFDACTNTLNPDWSQPEWNAMRWACSGCLRLLSHERFENHSILRLAYRKPIPGSPAASPLTTWESTPKGNPSLPHVRRENRVETDADVQMKLTRRRYGLAVSMRWNARPYAMVLDPTFAEVSSCQWTAFDNMSIWDFKDMDADQRRVFFDQEARDIEQIHCGYQRRLRKCIECRYQAGQLKPSLIGNDRTPRLTYVKSLQYRIPTEIDRLFPRVSEILQNKRPVDDPPSYAVYRRDARDRFWAMYMVRCPGCERWKEARMFSSGPMSQSWKPADLSRDEVDEMRCHHCNARKIGRDALGLLLADTLQNVLSSAALGFQHKVGLGWHSLLFEPELERMPKALRQEIHSIADEPNALAKHKLGEKGEDLTAADLAFLRERYNRWIALRTRLITTGKGERIREREERTSGTWFYLWTQNYDILEAFYKWARAVQIEVDERPEKLVDWALGDTTEKTPPARSEPYVREPW</sequence>
<reference evidence="2" key="2">
    <citation type="journal article" date="2023" name="IMA Fungus">
        <title>Comparative genomic study of the Penicillium genus elucidates a diverse pangenome and 15 lateral gene transfer events.</title>
        <authorList>
            <person name="Petersen C."/>
            <person name="Sorensen T."/>
            <person name="Nielsen M.R."/>
            <person name="Sondergaard T.E."/>
            <person name="Sorensen J.L."/>
            <person name="Fitzpatrick D.A."/>
            <person name="Frisvad J.C."/>
            <person name="Nielsen K.L."/>
        </authorList>
    </citation>
    <scope>NUCLEOTIDE SEQUENCE</scope>
    <source>
        <strain evidence="2">IBT 21917</strain>
    </source>
</reference>
<name>A0A9W9LW48_9EURO</name>
<keyword evidence="3" id="KW-1185">Reference proteome</keyword>
<dbReference type="EMBL" id="JAPQKO010000002">
    <property type="protein sequence ID" value="KAJ5180251.1"/>
    <property type="molecule type" value="Genomic_DNA"/>
</dbReference>
<evidence type="ECO:0000259" key="1">
    <source>
        <dbReference type="PROSITE" id="PS50181"/>
    </source>
</evidence>
<evidence type="ECO:0000313" key="3">
    <source>
        <dbReference type="Proteomes" id="UP001146351"/>
    </source>
</evidence>
<gene>
    <name evidence="2" type="ORF">N7492_003461</name>
</gene>
<organism evidence="2 3">
    <name type="scientific">Penicillium capsulatum</name>
    <dbReference type="NCBI Taxonomy" id="69766"/>
    <lineage>
        <taxon>Eukaryota</taxon>
        <taxon>Fungi</taxon>
        <taxon>Dikarya</taxon>
        <taxon>Ascomycota</taxon>
        <taxon>Pezizomycotina</taxon>
        <taxon>Eurotiomycetes</taxon>
        <taxon>Eurotiomycetidae</taxon>
        <taxon>Eurotiales</taxon>
        <taxon>Aspergillaceae</taxon>
        <taxon>Penicillium</taxon>
    </lineage>
</organism>
<reference evidence="2" key="1">
    <citation type="submission" date="2022-11" db="EMBL/GenBank/DDBJ databases">
        <authorList>
            <person name="Petersen C."/>
        </authorList>
    </citation>
    <scope>NUCLEOTIDE SEQUENCE</scope>
    <source>
        <strain evidence="2">IBT 21917</strain>
    </source>
</reference>
<dbReference type="InterPro" id="IPR036047">
    <property type="entry name" value="F-box-like_dom_sf"/>
</dbReference>
<dbReference type="PROSITE" id="PS50181">
    <property type="entry name" value="FBOX"/>
    <property type="match status" value="1"/>
</dbReference>
<protein>
    <recommendedName>
        <fullName evidence="1">F-box domain-containing protein</fullName>
    </recommendedName>
</protein>
<dbReference type="Proteomes" id="UP001146351">
    <property type="component" value="Unassembled WGS sequence"/>
</dbReference>
<dbReference type="OrthoDB" id="3481585at2759"/>
<dbReference type="CDD" id="cd09917">
    <property type="entry name" value="F-box_SF"/>
    <property type="match status" value="1"/>
</dbReference>
<dbReference type="InterPro" id="IPR001810">
    <property type="entry name" value="F-box_dom"/>
</dbReference>
<proteinExistence type="predicted"/>
<accession>A0A9W9LW48</accession>
<feature type="domain" description="F-box" evidence="1">
    <location>
        <begin position="1"/>
        <end position="49"/>
    </location>
</feature>
<evidence type="ECO:0000313" key="2">
    <source>
        <dbReference type="EMBL" id="KAJ5180251.1"/>
    </source>
</evidence>
<dbReference type="Pfam" id="PF00646">
    <property type="entry name" value="F-box"/>
    <property type="match status" value="1"/>
</dbReference>
<dbReference type="SUPFAM" id="SSF81383">
    <property type="entry name" value="F-box domain"/>
    <property type="match status" value="1"/>
</dbReference>
<dbReference type="AlphaFoldDB" id="A0A9W9LW48"/>